<feature type="region of interest" description="Disordered" evidence="1">
    <location>
        <begin position="77"/>
        <end position="135"/>
    </location>
</feature>
<keyword evidence="2" id="KW-0472">Membrane</keyword>
<protein>
    <recommendedName>
        <fullName evidence="5">C2H2-type domain-containing protein</fullName>
    </recommendedName>
</protein>
<evidence type="ECO:0000256" key="1">
    <source>
        <dbReference type="SAM" id="MobiDB-lite"/>
    </source>
</evidence>
<feature type="compositionally biased region" description="Low complexity" evidence="1">
    <location>
        <begin position="83"/>
        <end position="96"/>
    </location>
</feature>
<feature type="transmembrane region" description="Helical" evidence="2">
    <location>
        <begin position="156"/>
        <end position="176"/>
    </location>
</feature>
<reference evidence="3" key="2">
    <citation type="submission" date="2020-09" db="EMBL/GenBank/DDBJ databases">
        <authorList>
            <person name="Sun Q."/>
            <person name="Ohkuma M."/>
        </authorList>
    </citation>
    <scope>NUCLEOTIDE SEQUENCE</scope>
    <source>
        <strain evidence="3">JCM 13064</strain>
    </source>
</reference>
<proteinExistence type="predicted"/>
<gene>
    <name evidence="3" type="ORF">GCM10007964_06640</name>
</gene>
<feature type="compositionally biased region" description="Low complexity" evidence="1">
    <location>
        <begin position="126"/>
        <end position="135"/>
    </location>
</feature>
<name>A0A917QSH0_9ACTN</name>
<evidence type="ECO:0008006" key="5">
    <source>
        <dbReference type="Google" id="ProtNLM"/>
    </source>
</evidence>
<reference evidence="3" key="1">
    <citation type="journal article" date="2014" name="Int. J. Syst. Evol. Microbiol.">
        <title>Complete genome sequence of Corynebacterium casei LMG S-19264T (=DSM 44701T), isolated from a smear-ripened cheese.</title>
        <authorList>
            <consortium name="US DOE Joint Genome Institute (JGI-PGF)"/>
            <person name="Walter F."/>
            <person name="Albersmeier A."/>
            <person name="Kalinowski J."/>
            <person name="Ruckert C."/>
        </authorList>
    </citation>
    <scope>NUCLEOTIDE SEQUENCE</scope>
    <source>
        <strain evidence="3">JCM 13064</strain>
    </source>
</reference>
<comment type="caution">
    <text evidence="3">The sequence shown here is derived from an EMBL/GenBank/DDBJ whole genome shotgun (WGS) entry which is preliminary data.</text>
</comment>
<dbReference type="EMBL" id="BMNT01000003">
    <property type="protein sequence ID" value="GGK66262.1"/>
    <property type="molecule type" value="Genomic_DNA"/>
</dbReference>
<organism evidence="3 4">
    <name type="scientific">Sphaerisporangium melleum</name>
    <dbReference type="NCBI Taxonomy" id="321316"/>
    <lineage>
        <taxon>Bacteria</taxon>
        <taxon>Bacillati</taxon>
        <taxon>Actinomycetota</taxon>
        <taxon>Actinomycetes</taxon>
        <taxon>Streptosporangiales</taxon>
        <taxon>Streptosporangiaceae</taxon>
        <taxon>Sphaerisporangium</taxon>
    </lineage>
</organism>
<evidence type="ECO:0000256" key="2">
    <source>
        <dbReference type="SAM" id="Phobius"/>
    </source>
</evidence>
<dbReference type="AlphaFoldDB" id="A0A917QSH0"/>
<keyword evidence="2" id="KW-1133">Transmembrane helix</keyword>
<keyword evidence="4" id="KW-1185">Reference proteome</keyword>
<evidence type="ECO:0000313" key="3">
    <source>
        <dbReference type="EMBL" id="GGK66262.1"/>
    </source>
</evidence>
<sequence>MIEGFSTRETWPFECPRCLAVWEDEYVVRHLTDSHGNDADVWFRAELLVQPPWSGTRCPACGDTGVKSFPRGYLARHPELRRATPGRPAGPAAGGRTPREVPEVRPPAPVPAGAAPHPAPGDTPLGGPASRAGAATGGRAWPAALARWPLGARAHLSATSLLIGLSFLLLAGLGALEVLRVTHHPH</sequence>
<keyword evidence="2" id="KW-0812">Transmembrane</keyword>
<dbReference type="RefSeq" id="WP_189161431.1">
    <property type="nucleotide sequence ID" value="NZ_BMNT01000003.1"/>
</dbReference>
<evidence type="ECO:0000313" key="4">
    <source>
        <dbReference type="Proteomes" id="UP000645217"/>
    </source>
</evidence>
<accession>A0A917QSH0</accession>
<dbReference type="Proteomes" id="UP000645217">
    <property type="component" value="Unassembled WGS sequence"/>
</dbReference>